<sequence length="250" mass="28510">MLTEVPRKEPNHKLSHEPPHKWKPKIEQSVVQMPKLKVSFSDLKTPKTLDYPGIMHLSLPKSFDPGIRQEVVHNNQGQKLQRWQQTKTSCPKKKIILQLVEAIKVSPEISNYFYQCPNTDIMHLLFVQNVENISGCKEESFKEIPPDNLLLLGGSTKKMVRTEPTRGMNDHPLKRSNSKFHSRGVILSYLLKEEPPDEKFIPKPKQYQGKILESQKSMKANLLYLGAGYPVSRTKLFQGGGYDAAIKPVA</sequence>
<name>A0A0D2ZQZ8_BRAOL</name>
<dbReference type="AlphaFoldDB" id="A0A0D2ZQZ8"/>
<dbReference type="HOGENOM" id="CLU_1112661_0_0_1"/>
<reference evidence="2" key="1">
    <citation type="journal article" date="2014" name="Genome Biol.">
        <title>Transcriptome and methylome profiling reveals relics of genome dominance in the mesopolyploid Brassica oleracea.</title>
        <authorList>
            <person name="Parkin I.A."/>
            <person name="Koh C."/>
            <person name="Tang H."/>
            <person name="Robinson S.J."/>
            <person name="Kagale S."/>
            <person name="Clarke W.E."/>
            <person name="Town C.D."/>
            <person name="Nixon J."/>
            <person name="Krishnakumar V."/>
            <person name="Bidwell S.L."/>
            <person name="Denoeud F."/>
            <person name="Belcram H."/>
            <person name="Links M.G."/>
            <person name="Just J."/>
            <person name="Clarke C."/>
            <person name="Bender T."/>
            <person name="Huebert T."/>
            <person name="Mason A.S."/>
            <person name="Pires J.C."/>
            <person name="Barker G."/>
            <person name="Moore J."/>
            <person name="Walley P.G."/>
            <person name="Manoli S."/>
            <person name="Batley J."/>
            <person name="Edwards D."/>
            <person name="Nelson M.N."/>
            <person name="Wang X."/>
            <person name="Paterson A.H."/>
            <person name="King G."/>
            <person name="Bancroft I."/>
            <person name="Chalhoub B."/>
            <person name="Sharpe A.G."/>
        </authorList>
    </citation>
    <scope>NUCLEOTIDE SEQUENCE [LARGE SCALE GENOMIC DNA]</scope>
    <source>
        <strain evidence="2">cv. TO1000</strain>
    </source>
</reference>
<evidence type="ECO:0000313" key="3">
    <source>
        <dbReference type="Proteomes" id="UP000032141"/>
    </source>
</evidence>
<accession>A0A0D2ZQZ8</accession>
<evidence type="ECO:0000313" key="2">
    <source>
        <dbReference type="EnsemblPlants" id="Bo00766s040.1"/>
    </source>
</evidence>
<protein>
    <submittedName>
        <fullName evidence="2">Uncharacterized protein</fullName>
    </submittedName>
</protein>
<reference evidence="2" key="2">
    <citation type="submission" date="2015-06" db="UniProtKB">
        <authorList>
            <consortium name="EnsemblPlants"/>
        </authorList>
    </citation>
    <scope>IDENTIFICATION</scope>
</reference>
<organism evidence="2 3">
    <name type="scientific">Brassica oleracea var. oleracea</name>
    <dbReference type="NCBI Taxonomy" id="109376"/>
    <lineage>
        <taxon>Eukaryota</taxon>
        <taxon>Viridiplantae</taxon>
        <taxon>Streptophyta</taxon>
        <taxon>Embryophyta</taxon>
        <taxon>Tracheophyta</taxon>
        <taxon>Spermatophyta</taxon>
        <taxon>Magnoliopsida</taxon>
        <taxon>eudicotyledons</taxon>
        <taxon>Gunneridae</taxon>
        <taxon>Pentapetalae</taxon>
        <taxon>rosids</taxon>
        <taxon>malvids</taxon>
        <taxon>Brassicales</taxon>
        <taxon>Brassicaceae</taxon>
        <taxon>Brassiceae</taxon>
        <taxon>Brassica</taxon>
    </lineage>
</organism>
<dbReference type="Gramene" id="Bo00766s040.1">
    <property type="protein sequence ID" value="Bo00766s040.1"/>
    <property type="gene ID" value="Bo00766s040"/>
</dbReference>
<keyword evidence="3" id="KW-1185">Reference proteome</keyword>
<proteinExistence type="predicted"/>
<dbReference type="Proteomes" id="UP000032141">
    <property type="component" value="Unassembled WGS sequence"/>
</dbReference>
<evidence type="ECO:0000256" key="1">
    <source>
        <dbReference type="SAM" id="MobiDB-lite"/>
    </source>
</evidence>
<feature type="region of interest" description="Disordered" evidence="1">
    <location>
        <begin position="1"/>
        <end position="23"/>
    </location>
</feature>
<dbReference type="EnsemblPlants" id="Bo00766s040.1">
    <property type="protein sequence ID" value="Bo00766s040.1"/>
    <property type="gene ID" value="Bo00766s040"/>
</dbReference>